<evidence type="ECO:0000256" key="1">
    <source>
        <dbReference type="ARBA" id="ARBA00022658"/>
    </source>
</evidence>
<feature type="domain" description="DH" evidence="4">
    <location>
        <begin position="55"/>
        <end position="231"/>
    </location>
</feature>
<gene>
    <name evidence="5" type="primary">ARHGEF17</name>
    <name evidence="5" type="synonym">arhgef17</name>
</gene>
<feature type="region of interest" description="Disordered" evidence="3">
    <location>
        <begin position="864"/>
        <end position="896"/>
    </location>
</feature>
<protein>
    <submittedName>
        <fullName evidence="5">Rho guanine nucleotide exchange factor 17</fullName>
    </submittedName>
</protein>
<reference evidence="5" key="3">
    <citation type="submission" date="2025-09" db="UniProtKB">
        <authorList>
            <consortium name="Ensembl"/>
        </authorList>
    </citation>
    <scope>IDENTIFICATION</scope>
</reference>
<feature type="coiled-coil region" evidence="2">
    <location>
        <begin position="214"/>
        <end position="241"/>
    </location>
</feature>
<dbReference type="InterPro" id="IPR035899">
    <property type="entry name" value="DBL_dom_sf"/>
</dbReference>
<evidence type="ECO:0000256" key="2">
    <source>
        <dbReference type="SAM" id="Coils"/>
    </source>
</evidence>
<sequence>MINMLLCQYLPILIICRYYHASATNYPLPATNLICPSQPGDIFVPKEYRWLIVLVRRLLIGLCVLAQGYMRPLKQPDSGSIVDPLLVDEMFYQIPEILEHHEHFLEQVTGCVNQWHDRQTVGHLLIQSFSKEALANIYSAYIDNFLNAKDAVRIAKEAKPAFHKFLEQNMRENKEKQALGDLMIKPVQRIPRYELLVKDLLKHTPEDHPDHQFLLDAQRDIKRLAEKINKGRRSAEEAEREARVIQEIEAHIEGVEHILNPQRKFLRQEMVMEAKTVGGKKDRSLFLFSDLIICTTLKRKSGSLRRSSMSLYSAASVIDTSSKYKFLWKLPLEDVEMVKSSTQATNKESIQKMISRLDEDLSTLGQISKLSETLSFPHQSLDEVIKDLMASVHRELSDKQSLAFSMTFLPTKLELTTASAESSFVFEFSSPDARSNFEQAFEEAKKKLAMNKDQWDPEFLKAIPIMKTRSGMQFSCASPSHSCPDSGCEVWVCNSDGYVGQVCLLNIKDEPTVEACIAVCSARIICIAAVPGLKGRSVHTFKHTHTHTPGTDTAGAGAELVPFDSDDTDDEDSPSPSSTLQSQASHSTISSSYGKKTWWVLGGVGGVRTHTESPMDGRAMRRSSRGSFTRASLEDLLSIDPEAYQSSVWLGTEDGCIHVYQSSDNIRNRKNIYCFLLSQSIISVTLVLGTPSSPVTKMVPVGGKLWCGSQNRILIINTTTLVQEHWFQVGTDSSRCVTCMVAYGQGVWLALQGSAQVRLYHAQTWESLTEVDVAPAVHKMLAGSDAIIRQHKAACLRITALLACKDLLWIGTSAGVVLTLAIPAVSSGTVASMLKSPLAPMGSAHGHTGHVRFLTSIELPEGFDVNFPPQPTDGSLQRRDSKRRRASAHLPPKTNQLVISGGDGYEDFRLTNSSETVGRDDSTNHLLLWRV</sequence>
<dbReference type="Gene3D" id="2.30.29.30">
    <property type="entry name" value="Pleckstrin-homology domain (PH domain)/Phosphotyrosine-binding domain (PTB)"/>
    <property type="match status" value="1"/>
</dbReference>
<dbReference type="Ensembl" id="ENSMMDT00005046385.1">
    <property type="protein sequence ID" value="ENSMMDP00005045491.1"/>
    <property type="gene ID" value="ENSMMDG00005020851.1"/>
</dbReference>
<dbReference type="GO" id="GO:0051496">
    <property type="term" value="P:positive regulation of stress fiber assembly"/>
    <property type="evidence" value="ECO:0007669"/>
    <property type="project" value="UniProtKB-ARBA"/>
</dbReference>
<dbReference type="SUPFAM" id="SSF48065">
    <property type="entry name" value="DBL homology domain (DH-domain)"/>
    <property type="match status" value="1"/>
</dbReference>
<feature type="region of interest" description="Disordered" evidence="3">
    <location>
        <begin position="544"/>
        <end position="588"/>
    </location>
</feature>
<dbReference type="SUPFAM" id="SSF50998">
    <property type="entry name" value="Quinoprotein alcohol dehydrogenase-like"/>
    <property type="match status" value="1"/>
</dbReference>
<proteinExistence type="predicted"/>
<keyword evidence="2" id="KW-0175">Coiled coil</keyword>
<feature type="compositionally biased region" description="Low complexity" evidence="3">
    <location>
        <begin position="574"/>
        <end position="588"/>
    </location>
</feature>
<reference evidence="5" key="2">
    <citation type="submission" date="2025-08" db="UniProtKB">
        <authorList>
            <consortium name="Ensembl"/>
        </authorList>
    </citation>
    <scope>IDENTIFICATION</scope>
</reference>
<dbReference type="Pfam" id="PF19056">
    <property type="entry name" value="WD40_2"/>
    <property type="match status" value="1"/>
</dbReference>
<dbReference type="Pfam" id="PF19057">
    <property type="entry name" value="PH_19"/>
    <property type="match status" value="1"/>
</dbReference>
<dbReference type="GO" id="GO:0051056">
    <property type="term" value="P:regulation of small GTPase mediated signal transduction"/>
    <property type="evidence" value="ECO:0007669"/>
    <property type="project" value="UniProtKB-ARBA"/>
</dbReference>
<dbReference type="InterPro" id="IPR011993">
    <property type="entry name" value="PH-like_dom_sf"/>
</dbReference>
<dbReference type="GO" id="GO:0005085">
    <property type="term" value="F:guanyl-nucleotide exchange factor activity"/>
    <property type="evidence" value="ECO:0007669"/>
    <property type="project" value="UniProtKB-KW"/>
</dbReference>
<dbReference type="GO" id="GO:0005737">
    <property type="term" value="C:cytoplasm"/>
    <property type="evidence" value="ECO:0007669"/>
    <property type="project" value="UniProtKB-ARBA"/>
</dbReference>
<organism evidence="5 6">
    <name type="scientific">Myripristis murdjan</name>
    <name type="common">pinecone soldierfish</name>
    <dbReference type="NCBI Taxonomy" id="586833"/>
    <lineage>
        <taxon>Eukaryota</taxon>
        <taxon>Metazoa</taxon>
        <taxon>Chordata</taxon>
        <taxon>Craniata</taxon>
        <taxon>Vertebrata</taxon>
        <taxon>Euteleostomi</taxon>
        <taxon>Actinopterygii</taxon>
        <taxon>Neopterygii</taxon>
        <taxon>Teleostei</taxon>
        <taxon>Neoteleostei</taxon>
        <taxon>Acanthomorphata</taxon>
        <taxon>Holocentriformes</taxon>
        <taxon>Holocentridae</taxon>
        <taxon>Myripristis</taxon>
    </lineage>
</organism>
<name>A0A668AKN3_9TELE</name>
<reference evidence="5" key="1">
    <citation type="submission" date="2019-06" db="EMBL/GenBank/DDBJ databases">
        <authorList>
            <consortium name="Wellcome Sanger Institute Data Sharing"/>
        </authorList>
    </citation>
    <scope>NUCLEOTIDE SEQUENCE [LARGE SCALE GENOMIC DNA]</scope>
</reference>
<dbReference type="PANTHER" id="PTHR12877:SF15">
    <property type="entry name" value="RHO GUANINE NUCLEOTIDE EXCHANGE FACTOR 17"/>
    <property type="match status" value="1"/>
</dbReference>
<dbReference type="CDD" id="cd00160">
    <property type="entry name" value="RhoGEF"/>
    <property type="match status" value="1"/>
</dbReference>
<dbReference type="Pfam" id="PF00621">
    <property type="entry name" value="RhoGEF"/>
    <property type="match status" value="1"/>
</dbReference>
<dbReference type="FunFam" id="2.30.29.30:FF:000434">
    <property type="entry name" value="Rho guanine nucleotide exchange factor 17"/>
    <property type="match status" value="1"/>
</dbReference>
<dbReference type="InterPro" id="IPR000219">
    <property type="entry name" value="DH_dom"/>
</dbReference>
<dbReference type="SMART" id="SM00325">
    <property type="entry name" value="RhoGEF"/>
    <property type="match status" value="1"/>
</dbReference>
<evidence type="ECO:0000256" key="3">
    <source>
        <dbReference type="SAM" id="MobiDB-lite"/>
    </source>
</evidence>
<dbReference type="FunFam" id="1.20.900.10:FF:000003">
    <property type="entry name" value="Rho guanine nucleotide exchange factor 10 like"/>
    <property type="match status" value="1"/>
</dbReference>
<dbReference type="Proteomes" id="UP000472263">
    <property type="component" value="Chromosome 13"/>
</dbReference>
<dbReference type="PROSITE" id="PS50010">
    <property type="entry name" value="DH_2"/>
    <property type="match status" value="1"/>
</dbReference>
<dbReference type="SUPFAM" id="SSF50729">
    <property type="entry name" value="PH domain-like"/>
    <property type="match status" value="1"/>
</dbReference>
<keyword evidence="1" id="KW-0344">Guanine-nucleotide releasing factor</keyword>
<dbReference type="GeneTree" id="ENSGT00940000153798"/>
<dbReference type="GO" id="GO:0030036">
    <property type="term" value="P:actin cytoskeleton organization"/>
    <property type="evidence" value="ECO:0007669"/>
    <property type="project" value="TreeGrafter"/>
</dbReference>
<dbReference type="InParanoid" id="A0A668AKN3"/>
<dbReference type="AlphaFoldDB" id="A0A668AKN3"/>
<feature type="compositionally biased region" description="Acidic residues" evidence="3">
    <location>
        <begin position="564"/>
        <end position="573"/>
    </location>
</feature>
<dbReference type="InterPro" id="IPR039919">
    <property type="entry name" value="ARHGEF10/ARHGEF17"/>
</dbReference>
<evidence type="ECO:0000313" key="5">
    <source>
        <dbReference type="Ensembl" id="ENSMMDP00005045491.1"/>
    </source>
</evidence>
<evidence type="ECO:0000313" key="6">
    <source>
        <dbReference type="Proteomes" id="UP000472263"/>
    </source>
</evidence>
<dbReference type="InterPro" id="IPR011047">
    <property type="entry name" value="Quinoprotein_ADH-like_sf"/>
</dbReference>
<keyword evidence="6" id="KW-1185">Reference proteome</keyword>
<dbReference type="PANTHER" id="PTHR12877">
    <property type="entry name" value="RHO GUANINE NUCLEOTIDE EXCHANGE FACTOR"/>
    <property type="match status" value="1"/>
</dbReference>
<evidence type="ECO:0000259" key="4">
    <source>
        <dbReference type="PROSITE" id="PS50010"/>
    </source>
</evidence>
<accession>A0A668AKN3</accession>
<dbReference type="Gene3D" id="1.20.900.10">
    <property type="entry name" value="Dbl homology (DH) domain"/>
    <property type="match status" value="1"/>
</dbReference>